<dbReference type="Pfam" id="PF07690">
    <property type="entry name" value="MFS_1"/>
    <property type="match status" value="1"/>
</dbReference>
<reference evidence="9 10" key="1">
    <citation type="submission" date="2016-02" db="EMBL/GenBank/DDBJ databases">
        <title>Complete genome of Sinomonas atrocyanea KCTC 3377.</title>
        <authorList>
            <person name="Kim K.M."/>
        </authorList>
    </citation>
    <scope>NUCLEOTIDE SEQUENCE [LARGE SCALE GENOMIC DNA]</scope>
    <source>
        <strain evidence="9 10">KCTC 3377</strain>
    </source>
</reference>
<feature type="transmembrane region" description="Helical" evidence="7">
    <location>
        <begin position="409"/>
        <end position="432"/>
    </location>
</feature>
<dbReference type="Gene3D" id="1.20.1250.20">
    <property type="entry name" value="MFS general substrate transporter like domains"/>
    <property type="match status" value="1"/>
</dbReference>
<name>A0A127A5B8_9MICC</name>
<dbReference type="STRING" id="37927.SA2016_3689"/>
<evidence type="ECO:0000256" key="5">
    <source>
        <dbReference type="ARBA" id="ARBA00022989"/>
    </source>
</evidence>
<dbReference type="EMBL" id="CP014518">
    <property type="protein sequence ID" value="AMM34347.1"/>
    <property type="molecule type" value="Genomic_DNA"/>
</dbReference>
<protein>
    <submittedName>
        <fullName evidence="9">3-phenylpropionic acid transporter</fullName>
    </submittedName>
</protein>
<dbReference type="RefSeq" id="WP_066500912.1">
    <property type="nucleotide sequence ID" value="NZ_BJMO01000024.1"/>
</dbReference>
<feature type="transmembrane region" description="Helical" evidence="7">
    <location>
        <begin position="120"/>
        <end position="140"/>
    </location>
</feature>
<keyword evidence="5 7" id="KW-1133">Transmembrane helix</keyword>
<dbReference type="InterPro" id="IPR036259">
    <property type="entry name" value="MFS_trans_sf"/>
</dbReference>
<accession>A0A127A5B8</accession>
<dbReference type="AlphaFoldDB" id="A0A127A5B8"/>
<feature type="transmembrane region" description="Helical" evidence="7">
    <location>
        <begin position="381"/>
        <end position="403"/>
    </location>
</feature>
<evidence type="ECO:0000256" key="3">
    <source>
        <dbReference type="ARBA" id="ARBA00022475"/>
    </source>
</evidence>
<evidence type="ECO:0000313" key="9">
    <source>
        <dbReference type="EMBL" id="AMM34347.1"/>
    </source>
</evidence>
<evidence type="ECO:0000256" key="2">
    <source>
        <dbReference type="ARBA" id="ARBA00022448"/>
    </source>
</evidence>
<feature type="transmembrane region" description="Helical" evidence="7">
    <location>
        <begin position="161"/>
        <end position="184"/>
    </location>
</feature>
<dbReference type="Proteomes" id="UP000070134">
    <property type="component" value="Chromosome"/>
</dbReference>
<dbReference type="KEGG" id="satk:SA2016_3689"/>
<dbReference type="PANTHER" id="PTHR43045">
    <property type="entry name" value="SHIKIMATE TRANSPORTER"/>
    <property type="match status" value="1"/>
</dbReference>
<dbReference type="GO" id="GO:0005886">
    <property type="term" value="C:plasma membrane"/>
    <property type="evidence" value="ECO:0007669"/>
    <property type="project" value="UniProtKB-SubCell"/>
</dbReference>
<organism evidence="9 10">
    <name type="scientific">Sinomonas atrocyanea</name>
    <dbReference type="NCBI Taxonomy" id="37927"/>
    <lineage>
        <taxon>Bacteria</taxon>
        <taxon>Bacillati</taxon>
        <taxon>Actinomycetota</taxon>
        <taxon>Actinomycetes</taxon>
        <taxon>Micrococcales</taxon>
        <taxon>Micrococcaceae</taxon>
        <taxon>Sinomonas</taxon>
    </lineage>
</organism>
<dbReference type="InterPro" id="IPR011701">
    <property type="entry name" value="MFS"/>
</dbReference>
<evidence type="ECO:0000256" key="1">
    <source>
        <dbReference type="ARBA" id="ARBA00004651"/>
    </source>
</evidence>
<dbReference type="OrthoDB" id="8953821at2"/>
<feature type="transmembrane region" description="Helical" evidence="7">
    <location>
        <begin position="318"/>
        <end position="337"/>
    </location>
</feature>
<keyword evidence="2" id="KW-0813">Transport</keyword>
<dbReference type="InterPro" id="IPR020846">
    <property type="entry name" value="MFS_dom"/>
</dbReference>
<feature type="transmembrane region" description="Helical" evidence="7">
    <location>
        <begin position="289"/>
        <end position="311"/>
    </location>
</feature>
<feature type="domain" description="Major facilitator superfamily (MFS) profile" evidence="8">
    <location>
        <begin position="23"/>
        <end position="437"/>
    </location>
</feature>
<feature type="transmembrane region" description="Helical" evidence="7">
    <location>
        <begin position="196"/>
        <end position="215"/>
    </location>
</feature>
<keyword evidence="4 7" id="KW-0812">Transmembrane</keyword>
<comment type="subcellular location">
    <subcellularLocation>
        <location evidence="1">Cell membrane</location>
        <topology evidence="1">Multi-pass membrane protein</topology>
    </subcellularLocation>
</comment>
<evidence type="ECO:0000259" key="8">
    <source>
        <dbReference type="PROSITE" id="PS50850"/>
    </source>
</evidence>
<feature type="transmembrane region" description="Helical" evidence="7">
    <location>
        <begin position="343"/>
        <end position="369"/>
    </location>
</feature>
<keyword evidence="6 7" id="KW-0472">Membrane</keyword>
<dbReference type="PROSITE" id="PS50850">
    <property type="entry name" value="MFS"/>
    <property type="match status" value="1"/>
</dbReference>
<feature type="transmembrane region" description="Helical" evidence="7">
    <location>
        <begin position="246"/>
        <end position="269"/>
    </location>
</feature>
<keyword evidence="3" id="KW-1003">Cell membrane</keyword>
<dbReference type="GO" id="GO:0022857">
    <property type="term" value="F:transmembrane transporter activity"/>
    <property type="evidence" value="ECO:0007669"/>
    <property type="project" value="InterPro"/>
</dbReference>
<gene>
    <name evidence="9" type="ORF">SA2016_3689</name>
</gene>
<dbReference type="SUPFAM" id="SSF103473">
    <property type="entry name" value="MFS general substrate transporter"/>
    <property type="match status" value="1"/>
</dbReference>
<feature type="transmembrane region" description="Helical" evidence="7">
    <location>
        <begin position="61"/>
        <end position="84"/>
    </location>
</feature>
<proteinExistence type="predicted"/>
<evidence type="ECO:0000256" key="7">
    <source>
        <dbReference type="SAM" id="Phobius"/>
    </source>
</evidence>
<sequence>MNTSAGDTISPEATMGRRNPRRAAISGWIGSALEYYDFALYSTVAALVFPGIFFPSGNPTVAIIASLATYAVGYVSRPLGAVVLGAYGDRHGRKKVLVFAMLLMGTATFAVGLLPTYRQVGLLAPALLVALRLIQGFAVAGELGGASAMIVEHSPDAKRGFFASFSLQGTQVGSILATAALLPLSAMLPADQFQSWGWRVPFLLSAFVILAGYLIRRRVQEPPAYVAQSAQAAVKRRFPLLELLRSYPWVLVRCILMTFTNVIGMATLVFGVSYATQKGYGIGFSAGEFLWVTLVANIVAVILIPVFGALSDRIGRRALMVVGGVGGGLLATAYLWAIDQRSLVLVFVFVVIVQGALFQMWNATFATFFQEQFPLRIRVTGFAVAQNIGLMIASFFPSIFTAIAPPGTANVPLVIGGATFGICVVAGLAALLSPDTKGKSLADLEDEKASLHPRSTSGV</sequence>
<feature type="transmembrane region" description="Helical" evidence="7">
    <location>
        <begin position="96"/>
        <end position="114"/>
    </location>
</feature>
<evidence type="ECO:0000313" key="10">
    <source>
        <dbReference type="Proteomes" id="UP000070134"/>
    </source>
</evidence>
<dbReference type="PANTHER" id="PTHR43045:SF1">
    <property type="entry name" value="SHIKIMATE TRANSPORTER"/>
    <property type="match status" value="1"/>
</dbReference>
<keyword evidence="10" id="KW-1185">Reference proteome</keyword>
<dbReference type="PATRIC" id="fig|37927.3.peg.3782"/>
<evidence type="ECO:0000256" key="4">
    <source>
        <dbReference type="ARBA" id="ARBA00022692"/>
    </source>
</evidence>
<evidence type="ECO:0000256" key="6">
    <source>
        <dbReference type="ARBA" id="ARBA00023136"/>
    </source>
</evidence>